<dbReference type="AlphaFoldDB" id="A0A0C3NKE9"/>
<dbReference type="STRING" id="745531.A0A0C3NKE9"/>
<dbReference type="Proteomes" id="UP000053257">
    <property type="component" value="Unassembled WGS sequence"/>
</dbReference>
<gene>
    <name evidence="1" type="ORF">PHLGIDRAFT_14545</name>
</gene>
<evidence type="ECO:0008006" key="3">
    <source>
        <dbReference type="Google" id="ProtNLM"/>
    </source>
</evidence>
<reference evidence="1 2" key="1">
    <citation type="journal article" date="2014" name="PLoS Genet.">
        <title>Analysis of the Phlebiopsis gigantea genome, transcriptome and secretome provides insight into its pioneer colonization strategies of wood.</title>
        <authorList>
            <person name="Hori C."/>
            <person name="Ishida T."/>
            <person name="Igarashi K."/>
            <person name="Samejima M."/>
            <person name="Suzuki H."/>
            <person name="Master E."/>
            <person name="Ferreira P."/>
            <person name="Ruiz-Duenas F.J."/>
            <person name="Held B."/>
            <person name="Canessa P."/>
            <person name="Larrondo L.F."/>
            <person name="Schmoll M."/>
            <person name="Druzhinina I.S."/>
            <person name="Kubicek C.P."/>
            <person name="Gaskell J.A."/>
            <person name="Kersten P."/>
            <person name="St John F."/>
            <person name="Glasner J."/>
            <person name="Sabat G."/>
            <person name="Splinter BonDurant S."/>
            <person name="Syed K."/>
            <person name="Yadav J."/>
            <person name="Mgbeahuruike A.C."/>
            <person name="Kovalchuk A."/>
            <person name="Asiegbu F.O."/>
            <person name="Lackner G."/>
            <person name="Hoffmeister D."/>
            <person name="Rencoret J."/>
            <person name="Gutierrez A."/>
            <person name="Sun H."/>
            <person name="Lindquist E."/>
            <person name="Barry K."/>
            <person name="Riley R."/>
            <person name="Grigoriev I.V."/>
            <person name="Henrissat B."/>
            <person name="Kues U."/>
            <person name="Berka R.M."/>
            <person name="Martinez A.T."/>
            <person name="Covert S.F."/>
            <person name="Blanchette R.A."/>
            <person name="Cullen D."/>
        </authorList>
    </citation>
    <scope>NUCLEOTIDE SEQUENCE [LARGE SCALE GENOMIC DNA]</scope>
    <source>
        <strain evidence="1 2">11061_1 CR5-6</strain>
    </source>
</reference>
<sequence>MERCPIEVWQRILAFACTDGGYTSCSLSRVSRLTRLVVLPVRFTSVEINSQDRLLAFSYLLARWESRANIRHLFITVDVPLWGPNTTRGERRAMLNAAFKYILIRAAPTLNTLVIHNPDTFDVSGTDIRFPYLTDLSLPFIRPSDSPFLPSDYVADTRPHKSLFPALERLHLMDSFNMRDSVWEEIAELTPSITTLLLSGVQSYTSLPKFLRVLLKTPVPEREGDEQGDPALEGEHAQFAPASEEAARAAAVCTYLPNLRHVSVQVHVQDDDGWCDTGMSGHGCMMNGLESIRKACEATNGAGRLYLSKKKKVYGVPEARQDWLSVVDGRDGPWPPETSQLTLLVAK</sequence>
<protein>
    <recommendedName>
        <fullName evidence="3">F-box domain-containing protein</fullName>
    </recommendedName>
</protein>
<dbReference type="HOGENOM" id="CLU_041942_1_0_1"/>
<keyword evidence="2" id="KW-1185">Reference proteome</keyword>
<dbReference type="EMBL" id="KN840543">
    <property type="protein sequence ID" value="KIP05464.1"/>
    <property type="molecule type" value="Genomic_DNA"/>
</dbReference>
<name>A0A0C3NKE9_PHLG1</name>
<dbReference type="OrthoDB" id="2748701at2759"/>
<evidence type="ECO:0000313" key="2">
    <source>
        <dbReference type="Proteomes" id="UP000053257"/>
    </source>
</evidence>
<accession>A0A0C3NKE9</accession>
<organism evidence="1 2">
    <name type="scientific">Phlebiopsis gigantea (strain 11061_1 CR5-6)</name>
    <name type="common">White-rot fungus</name>
    <name type="synonym">Peniophora gigantea</name>
    <dbReference type="NCBI Taxonomy" id="745531"/>
    <lineage>
        <taxon>Eukaryota</taxon>
        <taxon>Fungi</taxon>
        <taxon>Dikarya</taxon>
        <taxon>Basidiomycota</taxon>
        <taxon>Agaricomycotina</taxon>
        <taxon>Agaricomycetes</taxon>
        <taxon>Polyporales</taxon>
        <taxon>Phanerochaetaceae</taxon>
        <taxon>Phlebiopsis</taxon>
    </lineage>
</organism>
<evidence type="ECO:0000313" key="1">
    <source>
        <dbReference type="EMBL" id="KIP05464.1"/>
    </source>
</evidence>
<proteinExistence type="predicted"/>